<dbReference type="AlphaFoldDB" id="A0A5B0WUA8"/>
<feature type="domain" description="DUF1254" evidence="3">
    <location>
        <begin position="101"/>
        <end position="218"/>
    </location>
</feature>
<evidence type="ECO:0000313" key="4">
    <source>
        <dbReference type="EMBL" id="KAA1189781.1"/>
    </source>
</evidence>
<dbReference type="Gene3D" id="2.60.40.1610">
    <property type="entry name" value="Domain of unknown function DUF1254"/>
    <property type="match status" value="1"/>
</dbReference>
<keyword evidence="5" id="KW-1185">Reference proteome</keyword>
<feature type="signal peptide" evidence="1">
    <location>
        <begin position="1"/>
        <end position="21"/>
    </location>
</feature>
<dbReference type="PANTHER" id="PTHR36509:SF3">
    <property type="entry name" value="SIGNAL PEPTIDE PROTEIN"/>
    <property type="match status" value="1"/>
</dbReference>
<accession>A0A5B0WUA8</accession>
<keyword evidence="1" id="KW-0732">Signal</keyword>
<dbReference type="Proteomes" id="UP000323708">
    <property type="component" value="Unassembled WGS sequence"/>
</dbReference>
<dbReference type="InterPro" id="IPR010679">
    <property type="entry name" value="DUF1254"/>
</dbReference>
<dbReference type="SUPFAM" id="SSF160935">
    <property type="entry name" value="VPA0735-like"/>
    <property type="match status" value="1"/>
</dbReference>
<sequence length="500" mass="55051">MIPTTLTALGLVTLLSGAAAAAPAPGYNTEVPSGILTPDTVDTSIGKLKFADGVPTEATVERVYDFLDTSRAADTFLKGMPAASLHALIKGAHSLGAVQANEVIILDKLMDSTPFFLTANSATMYVVPDLDLKRDGPTVVDVPKGLLGAANDAYFRFINNLPEGKYLYLPPGYQGDVPEGYTVLEPNSYRVWVFLRLTPRGDLAEAADFIKGNLKVYPLSQAGSPPEMKWISASGKEFNTIHTNDVTFFDHLNEVVQYEGLETFPPEVRGLFASLGMEKGKPFEPDERMRARLKDGVAIGNAASRAIVWYPRYDLNMQGVRIYPDTNSAWMRAYTDQNVFFNGRDGQTMNTDARVTFHYPYTAVTPAMAQPRLGTGSDYGIAFLDSNKKPFVGSATYRLRLPADAPVANFWAVTLYDPQTRSMLQTPQMNPSIDSIKNSPVLNDDGSVDLYFGPRAPAGKEQNWIQTVPGKGWFTILRMYGPLEGWIDQSWRPSEIERMP</sequence>
<dbReference type="PANTHER" id="PTHR36509">
    <property type="entry name" value="BLL3101 PROTEIN"/>
    <property type="match status" value="1"/>
</dbReference>
<feature type="chain" id="PRO_5023040090" evidence="1">
    <location>
        <begin position="22"/>
        <end position="500"/>
    </location>
</feature>
<feature type="domain" description="DUF1214" evidence="2">
    <location>
        <begin position="379"/>
        <end position="483"/>
    </location>
</feature>
<evidence type="ECO:0000259" key="2">
    <source>
        <dbReference type="Pfam" id="PF06742"/>
    </source>
</evidence>
<dbReference type="EMBL" id="VTUX01000007">
    <property type="protein sequence ID" value="KAA1189781.1"/>
    <property type="molecule type" value="Genomic_DNA"/>
</dbReference>
<evidence type="ECO:0000313" key="5">
    <source>
        <dbReference type="Proteomes" id="UP000323708"/>
    </source>
</evidence>
<reference evidence="4 5" key="1">
    <citation type="submission" date="2019-09" db="EMBL/GenBank/DDBJ databases">
        <authorList>
            <person name="Chen X.-Y."/>
        </authorList>
    </citation>
    <scope>NUCLEOTIDE SEQUENCE [LARGE SCALE GENOMIC DNA]</scope>
    <source>
        <strain evidence="4 5">NY5</strain>
    </source>
</reference>
<evidence type="ECO:0000259" key="3">
    <source>
        <dbReference type="Pfam" id="PF06863"/>
    </source>
</evidence>
<gene>
    <name evidence="4" type="ORF">F0M18_13880</name>
</gene>
<dbReference type="Gene3D" id="1.10.3360.10">
    <property type="entry name" value="VPA0735-like domain"/>
    <property type="match status" value="1"/>
</dbReference>
<dbReference type="InterPro" id="IPR037050">
    <property type="entry name" value="DUF1254_sf"/>
</dbReference>
<name>A0A5B0WUA8_9GAMM</name>
<comment type="caution">
    <text evidence="4">The sequence shown here is derived from an EMBL/GenBank/DDBJ whole genome shotgun (WGS) entry which is preliminary data.</text>
</comment>
<evidence type="ECO:0000256" key="1">
    <source>
        <dbReference type="SAM" id="SignalP"/>
    </source>
</evidence>
<dbReference type="InterPro" id="IPR037049">
    <property type="entry name" value="DUF1214_C_sf"/>
</dbReference>
<dbReference type="Gene3D" id="2.60.120.600">
    <property type="entry name" value="Domain of unknown function DUF1214, C-terminal domain"/>
    <property type="match status" value="1"/>
</dbReference>
<dbReference type="Pfam" id="PF06742">
    <property type="entry name" value="DUF1214"/>
    <property type="match status" value="1"/>
</dbReference>
<proteinExistence type="predicted"/>
<protein>
    <submittedName>
        <fullName evidence="4">DUF1254 domain-containing protein</fullName>
    </submittedName>
</protein>
<dbReference type="Pfam" id="PF06863">
    <property type="entry name" value="DUF1254"/>
    <property type="match status" value="1"/>
</dbReference>
<dbReference type="InterPro" id="IPR010621">
    <property type="entry name" value="DUF1214"/>
</dbReference>
<organism evidence="4 5">
    <name type="scientific">Pseudohalioglobus sediminis</name>
    <dbReference type="NCBI Taxonomy" id="2606449"/>
    <lineage>
        <taxon>Bacteria</taxon>
        <taxon>Pseudomonadati</taxon>
        <taxon>Pseudomonadota</taxon>
        <taxon>Gammaproteobacteria</taxon>
        <taxon>Cellvibrionales</taxon>
        <taxon>Halieaceae</taxon>
        <taxon>Pseudohalioglobus</taxon>
    </lineage>
</organism>